<accession>K0S8N9</accession>
<dbReference type="EMBL" id="AGNL01029009">
    <property type="protein sequence ID" value="EJK57231.1"/>
    <property type="molecule type" value="Genomic_DNA"/>
</dbReference>
<proteinExistence type="predicted"/>
<evidence type="ECO:0000313" key="1">
    <source>
        <dbReference type="EMBL" id="EJK57231.1"/>
    </source>
</evidence>
<sequence>MTFRSLTFALTDGPRQLLVHLAVVGRRRAVLRLDVPDRQVDEVDVHPAVARALEQRVARLHGVLDRRLDVDAVPDLGLRPPGGDRGLLLLESLLGLVGPVLLVLAPPVHDKVLPVLVVELRDVGHVPLVALLEPYLDDAVHDLPAGEATLPRLDPVAVDLVGEVVVPLLGRLDGAPAVRAAAVALGEGPASLALPLVVERELLPLLDVAEGEDARAGNALDLPPVHDAVRIAAGTITTFCTSNQARPSYIPTTECKIA</sequence>
<keyword evidence="2" id="KW-1185">Reference proteome</keyword>
<protein>
    <submittedName>
        <fullName evidence="1">Uncharacterized protein</fullName>
    </submittedName>
</protein>
<dbReference type="AlphaFoldDB" id="K0S8N9"/>
<name>K0S8N9_THAOC</name>
<reference evidence="1 2" key="1">
    <citation type="journal article" date="2012" name="Genome Biol.">
        <title>Genome and low-iron response of an oceanic diatom adapted to chronic iron limitation.</title>
        <authorList>
            <person name="Lommer M."/>
            <person name="Specht M."/>
            <person name="Roy A.S."/>
            <person name="Kraemer L."/>
            <person name="Andreson R."/>
            <person name="Gutowska M.A."/>
            <person name="Wolf J."/>
            <person name="Bergner S.V."/>
            <person name="Schilhabel M.B."/>
            <person name="Klostermeier U.C."/>
            <person name="Beiko R.G."/>
            <person name="Rosenstiel P."/>
            <person name="Hippler M."/>
            <person name="Laroche J."/>
        </authorList>
    </citation>
    <scope>NUCLEOTIDE SEQUENCE [LARGE SCALE GENOMIC DNA]</scope>
    <source>
        <strain evidence="1 2">CCMP1005</strain>
    </source>
</reference>
<dbReference type="Proteomes" id="UP000266841">
    <property type="component" value="Unassembled WGS sequence"/>
</dbReference>
<gene>
    <name evidence="1" type="ORF">THAOC_22754</name>
</gene>
<organism evidence="1 2">
    <name type="scientific">Thalassiosira oceanica</name>
    <name type="common">Marine diatom</name>
    <dbReference type="NCBI Taxonomy" id="159749"/>
    <lineage>
        <taxon>Eukaryota</taxon>
        <taxon>Sar</taxon>
        <taxon>Stramenopiles</taxon>
        <taxon>Ochrophyta</taxon>
        <taxon>Bacillariophyta</taxon>
        <taxon>Coscinodiscophyceae</taxon>
        <taxon>Thalassiosirophycidae</taxon>
        <taxon>Thalassiosirales</taxon>
        <taxon>Thalassiosiraceae</taxon>
        <taxon>Thalassiosira</taxon>
    </lineage>
</organism>
<evidence type="ECO:0000313" key="2">
    <source>
        <dbReference type="Proteomes" id="UP000266841"/>
    </source>
</evidence>
<comment type="caution">
    <text evidence="1">The sequence shown here is derived from an EMBL/GenBank/DDBJ whole genome shotgun (WGS) entry which is preliminary data.</text>
</comment>